<evidence type="ECO:0000313" key="2">
    <source>
        <dbReference type="EMBL" id="PLK30848.1"/>
    </source>
</evidence>
<evidence type="ECO:0000313" key="1">
    <source>
        <dbReference type="EMBL" id="MSC81673.1"/>
    </source>
</evidence>
<dbReference type="EMBL" id="WKQE01000022">
    <property type="protein sequence ID" value="MSC81673.1"/>
    <property type="molecule type" value="Genomic_DNA"/>
</dbReference>
<proteinExistence type="predicted"/>
<sequence length="102" mass="11999">MTLKPEHIVEALNKTPELKRRLILRIMEELLDSEAFMEAYPRLYDPAAAEASPEYREKVREELAQIIVRLFHKNKVRPDDAEEALNRARGTYLEMYVHSDKS</sequence>
<protein>
    <submittedName>
        <fullName evidence="2">Uncharacterized protein</fullName>
    </submittedName>
</protein>
<dbReference type="AlphaFoldDB" id="A0A2J4JSK6"/>
<dbReference type="RefSeq" id="WP_097782202.1">
    <property type="nucleotide sequence ID" value="NZ_JAEKBW010000001.1"/>
</dbReference>
<evidence type="ECO:0000313" key="4">
    <source>
        <dbReference type="Proteomes" id="UP000477010"/>
    </source>
</evidence>
<name>A0A2J4JSK6_9FIRM</name>
<reference evidence="2 3" key="1">
    <citation type="journal article" date="2017" name="Front. Microbiol.">
        <title>New Insights into the Diversity of the Genus Faecalibacterium.</title>
        <authorList>
            <person name="Benevides L."/>
            <person name="Burman S."/>
            <person name="Martin R."/>
            <person name="Robert V."/>
            <person name="Thomas M."/>
            <person name="Miquel S."/>
            <person name="Chain F."/>
            <person name="Sokol H."/>
            <person name="Bermudez-Humaran L.G."/>
            <person name="Morrison M."/>
            <person name="Langella P."/>
            <person name="Azevedo V.A."/>
            <person name="Chatel J.M."/>
            <person name="Soares S."/>
        </authorList>
    </citation>
    <scope>NUCLEOTIDE SEQUENCE [LARGE SCALE GENOMIC DNA]</scope>
    <source>
        <strain evidence="2 3">CNCM I 4542</strain>
    </source>
</reference>
<dbReference type="Proteomes" id="UP000477010">
    <property type="component" value="Unassembled WGS sequence"/>
</dbReference>
<gene>
    <name evidence="2" type="ORF">CGS50_004350</name>
    <name evidence="1" type="ORF">GKD85_12855</name>
</gene>
<reference evidence="2" key="2">
    <citation type="submission" date="2017-07" db="EMBL/GenBank/DDBJ databases">
        <authorList>
            <person name="Sun Z.S."/>
            <person name="Albrecht U."/>
            <person name="Echele G."/>
            <person name="Lee C.C."/>
        </authorList>
    </citation>
    <scope>NUCLEOTIDE SEQUENCE</scope>
    <source>
        <strain evidence="2">CNCM I 4542</strain>
    </source>
</reference>
<dbReference type="Proteomes" id="UP000221015">
    <property type="component" value="Unassembled WGS sequence"/>
</dbReference>
<reference evidence="1 4" key="3">
    <citation type="journal article" date="2019" name="Nat. Med.">
        <title>A library of human gut bacterial isolates paired with longitudinal multiomics data enables mechanistic microbiome research.</title>
        <authorList>
            <person name="Poyet M."/>
            <person name="Groussin M."/>
            <person name="Gibbons S.M."/>
            <person name="Avila-Pacheco J."/>
            <person name="Jiang X."/>
            <person name="Kearney S.M."/>
            <person name="Perrotta A.R."/>
            <person name="Berdy B."/>
            <person name="Zhao S."/>
            <person name="Lieberman T.D."/>
            <person name="Swanson P.K."/>
            <person name="Smith M."/>
            <person name="Roesemann S."/>
            <person name="Alexander J.E."/>
            <person name="Rich S.A."/>
            <person name="Livny J."/>
            <person name="Vlamakis H."/>
            <person name="Clish C."/>
            <person name="Bullock K."/>
            <person name="Deik A."/>
            <person name="Scott J."/>
            <person name="Pierce K.A."/>
            <person name="Xavier R.J."/>
            <person name="Alm E.J."/>
        </authorList>
    </citation>
    <scope>NUCLEOTIDE SEQUENCE [LARGE SCALE GENOMIC DNA]</scope>
    <source>
        <strain evidence="1 4">BIOML-B9</strain>
    </source>
</reference>
<evidence type="ECO:0000313" key="3">
    <source>
        <dbReference type="Proteomes" id="UP000221015"/>
    </source>
</evidence>
<dbReference type="EMBL" id="NMTS02000001">
    <property type="protein sequence ID" value="PLK30848.1"/>
    <property type="molecule type" value="Genomic_DNA"/>
</dbReference>
<organism evidence="2 3">
    <name type="scientific">Faecalibacterium prausnitzii</name>
    <dbReference type="NCBI Taxonomy" id="853"/>
    <lineage>
        <taxon>Bacteria</taxon>
        <taxon>Bacillati</taxon>
        <taxon>Bacillota</taxon>
        <taxon>Clostridia</taxon>
        <taxon>Eubacteriales</taxon>
        <taxon>Oscillospiraceae</taxon>
        <taxon>Faecalibacterium</taxon>
    </lineage>
</organism>
<accession>A0A2J4JSK6</accession>
<comment type="caution">
    <text evidence="2">The sequence shown here is derived from an EMBL/GenBank/DDBJ whole genome shotgun (WGS) entry which is preliminary data.</text>
</comment>